<dbReference type="PROSITE" id="PS50943">
    <property type="entry name" value="HTH_CROC1"/>
    <property type="match status" value="1"/>
</dbReference>
<dbReference type="SMART" id="SM00530">
    <property type="entry name" value="HTH_XRE"/>
    <property type="match status" value="1"/>
</dbReference>
<proteinExistence type="predicted"/>
<reference evidence="4 7" key="1">
    <citation type="submission" date="2022-07" db="EMBL/GenBank/DDBJ databases">
        <authorList>
            <person name="Criscuolo A."/>
        </authorList>
    </citation>
    <scope>NUCLEOTIDE SEQUENCE</scope>
    <source>
        <strain evidence="7">CIP 111951</strain>
        <strain evidence="4">CIP111854</strain>
        <strain evidence="5">CIP111951</strain>
    </source>
</reference>
<dbReference type="EMBL" id="CAMAPC010000003">
    <property type="protein sequence ID" value="CAH9053320.1"/>
    <property type="molecule type" value="Genomic_DNA"/>
</dbReference>
<dbReference type="Proteomes" id="UP001152485">
    <property type="component" value="Unassembled WGS sequence"/>
</dbReference>
<dbReference type="Gene3D" id="1.10.260.40">
    <property type="entry name" value="lambda repressor-like DNA-binding domains"/>
    <property type="match status" value="1"/>
</dbReference>
<evidence type="ECO:0000313" key="6">
    <source>
        <dbReference type="Proteomes" id="UP001152467"/>
    </source>
</evidence>
<evidence type="ECO:0000313" key="7">
    <source>
        <dbReference type="Proteomes" id="UP001152485"/>
    </source>
</evidence>
<dbReference type="EMBL" id="CAMAPD010000011">
    <property type="protein sequence ID" value="CAH9061463.1"/>
    <property type="molecule type" value="Genomic_DNA"/>
</dbReference>
<feature type="transmembrane region" description="Helical" evidence="2">
    <location>
        <begin position="115"/>
        <end position="138"/>
    </location>
</feature>
<keyword evidence="2" id="KW-0472">Membrane</keyword>
<dbReference type="Pfam" id="PF01381">
    <property type="entry name" value="HTH_3"/>
    <property type="match status" value="1"/>
</dbReference>
<accession>A0A9W4QU81</accession>
<feature type="domain" description="HTH cro/C1-type" evidence="3">
    <location>
        <begin position="4"/>
        <end position="56"/>
    </location>
</feature>
<evidence type="ECO:0000313" key="4">
    <source>
        <dbReference type="EMBL" id="CAH9053320.1"/>
    </source>
</evidence>
<dbReference type="InterPro" id="IPR001387">
    <property type="entry name" value="Cro/C1-type_HTH"/>
</dbReference>
<dbReference type="AlphaFoldDB" id="A0A9W4QU81"/>
<evidence type="ECO:0000256" key="2">
    <source>
        <dbReference type="SAM" id="Phobius"/>
    </source>
</evidence>
<protein>
    <recommendedName>
        <fullName evidence="3">HTH cro/C1-type domain-containing protein</fullName>
    </recommendedName>
</protein>
<dbReference type="SUPFAM" id="SSF47413">
    <property type="entry name" value="lambda repressor-like DNA-binding domains"/>
    <property type="match status" value="1"/>
</dbReference>
<organism evidence="4 6">
    <name type="scientific">Pseudoalteromonas holothuriae</name>
    <dbReference type="NCBI Taxonomy" id="2963714"/>
    <lineage>
        <taxon>Bacteria</taxon>
        <taxon>Pseudomonadati</taxon>
        <taxon>Pseudomonadota</taxon>
        <taxon>Gammaproteobacteria</taxon>
        <taxon>Alteromonadales</taxon>
        <taxon>Pseudoalteromonadaceae</taxon>
        <taxon>Pseudoalteromonas</taxon>
    </lineage>
</organism>
<sequence length="158" mass="18302">MVTRKLRLQRAWSQEQLAQLSGLSLRTIQRIEQGHQPSLESLKSLAAVFETTVADLQQELNMKNTHSNINITEEEHEVIEQVKAIKGFYGHLITYVVSIILLFILNYIISPEYIWAWWAALGWGIGIISHGITTFEIFNLFGPDWEKRQIEKRLGRKL</sequence>
<dbReference type="InterPro" id="IPR025698">
    <property type="entry name" value="2TM_dom"/>
</dbReference>
<dbReference type="PANTHER" id="PTHR46558:SF4">
    <property type="entry name" value="DNA-BIDING PHAGE PROTEIN"/>
    <property type="match status" value="1"/>
</dbReference>
<dbReference type="PANTHER" id="PTHR46558">
    <property type="entry name" value="TRACRIPTIONAL REGULATORY PROTEIN-RELATED-RELATED"/>
    <property type="match status" value="1"/>
</dbReference>
<gene>
    <name evidence="4" type="ORF">PSECIP111854_01147</name>
    <name evidence="5" type="ORF">PSECIP111951_02495</name>
</gene>
<dbReference type="Proteomes" id="UP001152467">
    <property type="component" value="Unassembled WGS sequence"/>
</dbReference>
<dbReference type="GO" id="GO:0003677">
    <property type="term" value="F:DNA binding"/>
    <property type="evidence" value="ECO:0007669"/>
    <property type="project" value="UniProtKB-KW"/>
</dbReference>
<name>A0A9W4QU81_9GAMM</name>
<keyword evidence="6" id="KW-1185">Reference proteome</keyword>
<evidence type="ECO:0000256" key="1">
    <source>
        <dbReference type="ARBA" id="ARBA00023125"/>
    </source>
</evidence>
<feature type="transmembrane region" description="Helical" evidence="2">
    <location>
        <begin position="88"/>
        <end position="109"/>
    </location>
</feature>
<evidence type="ECO:0000313" key="5">
    <source>
        <dbReference type="EMBL" id="CAH9061463.1"/>
    </source>
</evidence>
<dbReference type="CDD" id="cd00093">
    <property type="entry name" value="HTH_XRE"/>
    <property type="match status" value="1"/>
</dbReference>
<evidence type="ECO:0000259" key="3">
    <source>
        <dbReference type="PROSITE" id="PS50943"/>
    </source>
</evidence>
<dbReference type="InterPro" id="IPR010982">
    <property type="entry name" value="Lambda_DNA-bd_dom_sf"/>
</dbReference>
<dbReference type="Pfam" id="PF13239">
    <property type="entry name" value="2TM"/>
    <property type="match status" value="1"/>
</dbReference>
<comment type="caution">
    <text evidence="4">The sequence shown here is derived from an EMBL/GenBank/DDBJ whole genome shotgun (WGS) entry which is preliminary data.</text>
</comment>
<keyword evidence="2" id="KW-0812">Transmembrane</keyword>
<dbReference type="RefSeq" id="WP_261593728.1">
    <property type="nucleotide sequence ID" value="NZ_CAMAPC010000003.1"/>
</dbReference>
<keyword evidence="2" id="KW-1133">Transmembrane helix</keyword>
<keyword evidence="1" id="KW-0238">DNA-binding</keyword>